<protein>
    <submittedName>
        <fullName evidence="1">Uncharacterized protein</fullName>
    </submittedName>
</protein>
<organism evidence="1 2">
    <name type="scientific">Thalassospira mesophila</name>
    <dbReference type="NCBI Taxonomy" id="1293891"/>
    <lineage>
        <taxon>Bacteria</taxon>
        <taxon>Pseudomonadati</taxon>
        <taxon>Pseudomonadota</taxon>
        <taxon>Alphaproteobacteria</taxon>
        <taxon>Rhodospirillales</taxon>
        <taxon>Thalassospiraceae</taxon>
        <taxon>Thalassospira</taxon>
    </lineage>
</organism>
<dbReference type="Proteomes" id="UP000193391">
    <property type="component" value="Unassembled WGS sequence"/>
</dbReference>
<proteinExistence type="predicted"/>
<dbReference type="AlphaFoldDB" id="A0A1Y2KWA8"/>
<dbReference type="STRING" id="1293891.TMES_19930"/>
<dbReference type="EMBL" id="JFKA01000014">
    <property type="protein sequence ID" value="OSQ35867.1"/>
    <property type="molecule type" value="Genomic_DNA"/>
</dbReference>
<gene>
    <name evidence="1" type="ORF">TMES_19930</name>
</gene>
<keyword evidence="2" id="KW-1185">Reference proteome</keyword>
<sequence length="83" mass="9346">MNETQRDKTEPVFTPTWFMWRKYLASRPLRVVHPAPDGSGCANGLSCKLVRRPQRDGGLFLRASNATASHKSTSGVYIQLNLR</sequence>
<comment type="caution">
    <text evidence="1">The sequence shown here is derived from an EMBL/GenBank/DDBJ whole genome shotgun (WGS) entry which is preliminary data.</text>
</comment>
<name>A0A1Y2KWA8_9PROT</name>
<reference evidence="1 2" key="1">
    <citation type="submission" date="2014-03" db="EMBL/GenBank/DDBJ databases">
        <title>The draft genome sequence of Thalassospira mesophila JCM 18969.</title>
        <authorList>
            <person name="Lai Q."/>
            <person name="Shao Z."/>
        </authorList>
    </citation>
    <scope>NUCLEOTIDE SEQUENCE [LARGE SCALE GENOMIC DNA]</scope>
    <source>
        <strain evidence="1 2">JCM 18969</strain>
    </source>
</reference>
<evidence type="ECO:0000313" key="1">
    <source>
        <dbReference type="EMBL" id="OSQ35867.1"/>
    </source>
</evidence>
<accession>A0A1Y2KWA8</accession>
<evidence type="ECO:0000313" key="2">
    <source>
        <dbReference type="Proteomes" id="UP000193391"/>
    </source>
</evidence>